<accession>A0A6S6TM42</accession>
<gene>
    <name evidence="1" type="ORF">HELGO_WM14487</name>
</gene>
<dbReference type="EMBL" id="CACVAT010000277">
    <property type="protein sequence ID" value="CAA6817408.1"/>
    <property type="molecule type" value="Genomic_DNA"/>
</dbReference>
<name>A0A6S6TM42_9GAMM</name>
<reference evidence="1" key="1">
    <citation type="submission" date="2020-01" db="EMBL/GenBank/DDBJ databases">
        <authorList>
            <person name="Meier V. D."/>
            <person name="Meier V D."/>
        </authorList>
    </citation>
    <scope>NUCLEOTIDE SEQUENCE</scope>
    <source>
        <strain evidence="1">HLG_WM_MAG_09</strain>
    </source>
</reference>
<evidence type="ECO:0008006" key="2">
    <source>
        <dbReference type="Google" id="ProtNLM"/>
    </source>
</evidence>
<sequence>MKKPLAGMLPILVAIGMTGCTGQMSASKTLSWYVGQGSKLDDCGPATAAMAANWAGGKSNLRYAKAVTRDSGWWHTNDIATHLTQQGITTEQVKLRNLRALLTQGHGAIMRVTILGVPHYIFASDLNEQDRLLVADPLKGKIRMSIERLERMTIDDTVLAVRNTPEHPIEQFDINNLPWARSSRATVKMPVPVRTSMRIERHQTGHHLY</sequence>
<dbReference type="Gene3D" id="3.90.70.10">
    <property type="entry name" value="Cysteine proteinases"/>
    <property type="match status" value="1"/>
</dbReference>
<protein>
    <recommendedName>
        <fullName evidence="2">Peptidase C39 domain-containing protein</fullName>
    </recommendedName>
</protein>
<dbReference type="AlphaFoldDB" id="A0A6S6TM42"/>
<evidence type="ECO:0000313" key="1">
    <source>
        <dbReference type="EMBL" id="CAA6817408.1"/>
    </source>
</evidence>
<organism evidence="1">
    <name type="scientific">uncultured Thiotrichaceae bacterium</name>
    <dbReference type="NCBI Taxonomy" id="298394"/>
    <lineage>
        <taxon>Bacteria</taxon>
        <taxon>Pseudomonadati</taxon>
        <taxon>Pseudomonadota</taxon>
        <taxon>Gammaproteobacteria</taxon>
        <taxon>Thiotrichales</taxon>
        <taxon>Thiotrichaceae</taxon>
        <taxon>environmental samples</taxon>
    </lineage>
</organism>
<proteinExistence type="predicted"/>
<dbReference type="PROSITE" id="PS51257">
    <property type="entry name" value="PROKAR_LIPOPROTEIN"/>
    <property type="match status" value="1"/>
</dbReference>